<evidence type="ECO:0000313" key="1">
    <source>
        <dbReference type="EMBL" id="KOF98493.1"/>
    </source>
</evidence>
<gene>
    <name evidence="1" type="ORF">OCBIM_22025028mg</name>
</gene>
<proteinExistence type="predicted"/>
<name>A0A0L8IAG5_OCTBM</name>
<dbReference type="AlphaFoldDB" id="A0A0L8IAG5"/>
<accession>A0A0L8IAG5</accession>
<dbReference type="EMBL" id="KQ416136">
    <property type="protein sequence ID" value="KOF98493.1"/>
    <property type="molecule type" value="Genomic_DNA"/>
</dbReference>
<sequence>MPLPFYTMTRLAPLTQTNVDWLSACMRAYKIDSRLIFLNIKASQSPFYPLPLFNFLLSIPLAAT</sequence>
<reference evidence="1" key="1">
    <citation type="submission" date="2015-07" db="EMBL/GenBank/DDBJ databases">
        <title>MeaNS - Measles Nucleotide Surveillance Program.</title>
        <authorList>
            <person name="Tran T."/>
            <person name="Druce J."/>
        </authorList>
    </citation>
    <scope>NUCLEOTIDE SEQUENCE</scope>
    <source>
        <strain evidence="1">UCB-OBI-ISO-001</strain>
        <tissue evidence="1">Gonad</tissue>
    </source>
</reference>
<organism evidence="1">
    <name type="scientific">Octopus bimaculoides</name>
    <name type="common">California two-spotted octopus</name>
    <dbReference type="NCBI Taxonomy" id="37653"/>
    <lineage>
        <taxon>Eukaryota</taxon>
        <taxon>Metazoa</taxon>
        <taxon>Spiralia</taxon>
        <taxon>Lophotrochozoa</taxon>
        <taxon>Mollusca</taxon>
        <taxon>Cephalopoda</taxon>
        <taxon>Coleoidea</taxon>
        <taxon>Octopodiformes</taxon>
        <taxon>Octopoda</taxon>
        <taxon>Incirrata</taxon>
        <taxon>Octopodidae</taxon>
        <taxon>Octopus</taxon>
    </lineage>
</organism>
<protein>
    <submittedName>
        <fullName evidence="1">Uncharacterized protein</fullName>
    </submittedName>
</protein>